<dbReference type="Proteomes" id="UP000028990">
    <property type="component" value="Unassembled WGS sequence"/>
</dbReference>
<evidence type="ECO:0000313" key="3">
    <source>
        <dbReference type="Proteomes" id="UP000028990"/>
    </source>
</evidence>
<reference evidence="2 3" key="1">
    <citation type="submission" date="2013-11" db="EMBL/GenBank/DDBJ databases">
        <title>The Damaraland mole rat (Fukomys damarensis) genome and evolution of African mole rats.</title>
        <authorList>
            <person name="Gladyshev V.N."/>
            <person name="Fang X."/>
        </authorList>
    </citation>
    <scope>NUCLEOTIDE SEQUENCE [LARGE SCALE GENOMIC DNA]</scope>
    <source>
        <tissue evidence="2">Liver</tissue>
    </source>
</reference>
<accession>A0A091D2U1</accession>
<feature type="compositionally biased region" description="Polar residues" evidence="1">
    <location>
        <begin position="1"/>
        <end position="13"/>
    </location>
</feature>
<organism evidence="2 3">
    <name type="scientific">Fukomys damarensis</name>
    <name type="common">Damaraland mole rat</name>
    <name type="synonym">Cryptomys damarensis</name>
    <dbReference type="NCBI Taxonomy" id="885580"/>
    <lineage>
        <taxon>Eukaryota</taxon>
        <taxon>Metazoa</taxon>
        <taxon>Chordata</taxon>
        <taxon>Craniata</taxon>
        <taxon>Vertebrata</taxon>
        <taxon>Euteleostomi</taxon>
        <taxon>Mammalia</taxon>
        <taxon>Eutheria</taxon>
        <taxon>Euarchontoglires</taxon>
        <taxon>Glires</taxon>
        <taxon>Rodentia</taxon>
        <taxon>Hystricomorpha</taxon>
        <taxon>Bathyergidae</taxon>
        <taxon>Fukomys</taxon>
    </lineage>
</organism>
<feature type="region of interest" description="Disordered" evidence="1">
    <location>
        <begin position="75"/>
        <end position="95"/>
    </location>
</feature>
<name>A0A091D2U1_FUKDA</name>
<dbReference type="AlphaFoldDB" id="A0A091D2U1"/>
<keyword evidence="2" id="KW-0472">Membrane</keyword>
<evidence type="ECO:0000256" key="1">
    <source>
        <dbReference type="SAM" id="MobiDB-lite"/>
    </source>
</evidence>
<keyword evidence="3" id="KW-1185">Reference proteome</keyword>
<proteinExistence type="predicted"/>
<evidence type="ECO:0000313" key="2">
    <source>
        <dbReference type="EMBL" id="KFO24828.1"/>
    </source>
</evidence>
<gene>
    <name evidence="2" type="ORF">H920_13824</name>
</gene>
<feature type="compositionally biased region" description="Low complexity" evidence="1">
    <location>
        <begin position="35"/>
        <end position="46"/>
    </location>
</feature>
<sequence length="121" mass="13302">MPSSVPTRASASLTLKEGHREDTAWAGVRKPSPRPTSSSSHPVRSPCTPLMNPFWQENVTVSDSSRQLLNREAEVCNTKRNSRSKAGRQDSGGVGVLQRQEKLVLLKGEEDMAMSSARVRQ</sequence>
<protein>
    <submittedName>
        <fullName evidence="2">Transmembrane protein 114</fullName>
    </submittedName>
</protein>
<keyword evidence="2" id="KW-0812">Transmembrane</keyword>
<dbReference type="EMBL" id="KN123497">
    <property type="protein sequence ID" value="KFO24828.1"/>
    <property type="molecule type" value="Genomic_DNA"/>
</dbReference>
<feature type="region of interest" description="Disordered" evidence="1">
    <location>
        <begin position="1"/>
        <end position="49"/>
    </location>
</feature>